<dbReference type="GO" id="GO:0044038">
    <property type="term" value="P:cell wall macromolecule biosynthetic process"/>
    <property type="evidence" value="ECO:0007669"/>
    <property type="project" value="TreeGrafter"/>
</dbReference>
<dbReference type="PANTHER" id="PTHR22926:SF5">
    <property type="entry name" value="PHOSPHO-N-ACETYLMURAMOYL-PENTAPEPTIDE-TRANSFERASE HOMOLOG"/>
    <property type="match status" value="1"/>
</dbReference>
<dbReference type="InterPro" id="IPR000715">
    <property type="entry name" value="Glycosyl_transferase_4"/>
</dbReference>
<feature type="transmembrane region" description="Helical" evidence="7">
    <location>
        <begin position="118"/>
        <end position="137"/>
    </location>
</feature>
<feature type="transmembrane region" description="Helical" evidence="7">
    <location>
        <begin position="347"/>
        <end position="367"/>
    </location>
</feature>
<reference evidence="8" key="2">
    <citation type="journal article" date="2008" name="Curr. Biol.">
        <title>Chromatophore genome sequence of Paulinella sheds light on acquisition of photosynthesis by eukaryotes.</title>
        <authorList>
            <person name="Nowack E.C.M."/>
            <person name="Melkonian M."/>
            <person name="Gloeckner G."/>
        </authorList>
    </citation>
    <scope>NUCLEOTIDE SEQUENCE [LARGE SCALE GENOMIC DNA]</scope>
</reference>
<keyword evidence="8" id="KW-0934">Plastid</keyword>
<feature type="transmembrane region" description="Helical" evidence="7">
    <location>
        <begin position="267"/>
        <end position="288"/>
    </location>
</feature>
<dbReference type="PROSITE" id="PS01348">
    <property type="entry name" value="MRAY_2"/>
    <property type="match status" value="1"/>
</dbReference>
<evidence type="ECO:0000256" key="1">
    <source>
        <dbReference type="ARBA" id="ARBA00004141"/>
    </source>
</evidence>
<evidence type="ECO:0000256" key="2">
    <source>
        <dbReference type="ARBA" id="ARBA00005583"/>
    </source>
</evidence>
<evidence type="ECO:0000256" key="6">
    <source>
        <dbReference type="ARBA" id="ARBA00023136"/>
    </source>
</evidence>
<dbReference type="GO" id="GO:0008963">
    <property type="term" value="F:phospho-N-acetylmuramoyl-pentapeptide-transferase activity"/>
    <property type="evidence" value="ECO:0007669"/>
    <property type="project" value="InterPro"/>
</dbReference>
<sequence length="368" mass="39752">MNNSPLTNKTNETRFSGKFASAILISFIITTFVIIDILIPDSTLTIPLVASAVISGSICNWFIPLLSSLKMGQIIRIDGPISHYSKANTPTMGGLLIIPVGVVVGNLFTLGMISHERIIVLGAIILSYMVIGSIDDLQSLNQNINTGLLPHQKIKLQSIAAILFMVWASWFGWISTDIALPSVQILSIKLLIWPLALFVFLAESNATNLTDGLDGLAAGCSTLVFSGLTIQLILRGNLDDTNLASFCAAMTGSWLGFLTLNRNPARIFMGDAGSLALGAGITGIALISNNLWPLLLTGGIFLIESICVIMQVAIFRVTRKITGKGKRLFEMAPLHHHFELRGVKEEIIVLAFWLVSLFLAVTSLLPIP</sequence>
<dbReference type="InterPro" id="IPR018480">
    <property type="entry name" value="PNAcMuramoyl-5peptid_Trfase_CS"/>
</dbReference>
<dbReference type="Pfam" id="PF00953">
    <property type="entry name" value="Glycos_transf_4"/>
    <property type="match status" value="1"/>
</dbReference>
<dbReference type="GeneID" id="6481810"/>
<dbReference type="RefSeq" id="YP_002049050.1">
    <property type="nucleotide sequence ID" value="NC_011087.1"/>
</dbReference>
<dbReference type="GO" id="GO:0071555">
    <property type="term" value="P:cell wall organization"/>
    <property type="evidence" value="ECO:0007669"/>
    <property type="project" value="TreeGrafter"/>
</dbReference>
<dbReference type="EMBL" id="CP000815">
    <property type="protein sequence ID" value="ACB42840.1"/>
    <property type="molecule type" value="Genomic_DNA"/>
</dbReference>
<feature type="transmembrane region" description="Helical" evidence="7">
    <location>
        <begin position="182"/>
        <end position="201"/>
    </location>
</feature>
<dbReference type="GO" id="GO:0005886">
    <property type="term" value="C:plasma membrane"/>
    <property type="evidence" value="ECO:0007669"/>
    <property type="project" value="TreeGrafter"/>
</dbReference>
<comment type="similarity">
    <text evidence="2">Belongs to the glycosyltransferase 4 family. MraY subfamily.</text>
</comment>
<proteinExistence type="inferred from homology"/>
<feature type="transmembrane region" description="Helical" evidence="7">
    <location>
        <begin position="92"/>
        <end position="112"/>
    </location>
</feature>
<dbReference type="CDD" id="cd06852">
    <property type="entry name" value="GT_MraY"/>
    <property type="match status" value="1"/>
</dbReference>
<dbReference type="PROSITE" id="PS01347">
    <property type="entry name" value="MRAY_1"/>
    <property type="match status" value="1"/>
</dbReference>
<evidence type="ECO:0000256" key="3">
    <source>
        <dbReference type="ARBA" id="ARBA00022679"/>
    </source>
</evidence>
<accession>B1X4H1</accession>
<feature type="transmembrane region" description="Helical" evidence="7">
    <location>
        <begin position="240"/>
        <end position="260"/>
    </location>
</feature>
<name>B1X4H1_PAUCH</name>
<geneLocation type="organellar chromatophore" evidence="8"/>
<feature type="transmembrane region" description="Helical" evidence="7">
    <location>
        <begin position="20"/>
        <end position="39"/>
    </location>
</feature>
<dbReference type="NCBIfam" id="TIGR00445">
    <property type="entry name" value="mraY"/>
    <property type="match status" value="1"/>
</dbReference>
<dbReference type="PANTHER" id="PTHR22926">
    <property type="entry name" value="PHOSPHO-N-ACETYLMURAMOYL-PENTAPEPTIDE-TRANSFERASE"/>
    <property type="match status" value="1"/>
</dbReference>
<keyword evidence="6 7" id="KW-0472">Membrane</keyword>
<gene>
    <name evidence="8" type="primary">mraY</name>
    <name evidence="8" type="ordered locus">PCC_0400</name>
</gene>
<dbReference type="AlphaFoldDB" id="B1X4H1"/>
<keyword evidence="3 8" id="KW-0808">Transferase</keyword>
<protein>
    <submittedName>
        <fullName evidence="8">Phospho-N-acetylmuramoyl-pentapeptidetransferase</fullName>
    </submittedName>
</protein>
<keyword evidence="4 7" id="KW-0812">Transmembrane</keyword>
<evidence type="ECO:0000256" key="4">
    <source>
        <dbReference type="ARBA" id="ARBA00022692"/>
    </source>
</evidence>
<evidence type="ECO:0000313" key="8">
    <source>
        <dbReference type="EMBL" id="ACB42840.1"/>
    </source>
</evidence>
<evidence type="ECO:0000256" key="7">
    <source>
        <dbReference type="SAM" id="Phobius"/>
    </source>
</evidence>
<evidence type="ECO:0000256" key="5">
    <source>
        <dbReference type="ARBA" id="ARBA00022989"/>
    </source>
</evidence>
<reference evidence="8" key="1">
    <citation type="submission" date="2007-08" db="EMBL/GenBank/DDBJ databases">
        <authorList>
            <person name="Gloeckner G."/>
            <person name="Nowack E."/>
            <person name="Melkonian M."/>
        </authorList>
    </citation>
    <scope>NUCLEOTIDE SEQUENCE</scope>
</reference>
<feature type="transmembrane region" description="Helical" evidence="7">
    <location>
        <begin position="213"/>
        <end position="234"/>
    </location>
</feature>
<keyword evidence="5 7" id="KW-1133">Transmembrane helix</keyword>
<feature type="transmembrane region" description="Helical" evidence="7">
    <location>
        <begin position="45"/>
        <end position="66"/>
    </location>
</feature>
<comment type="subcellular location">
    <subcellularLocation>
        <location evidence="1">Membrane</location>
        <topology evidence="1">Multi-pass membrane protein</topology>
    </subcellularLocation>
</comment>
<feature type="transmembrane region" description="Helical" evidence="7">
    <location>
        <begin position="294"/>
        <end position="317"/>
    </location>
</feature>
<dbReference type="HAMAP" id="MF_00038">
    <property type="entry name" value="MraY"/>
    <property type="match status" value="1"/>
</dbReference>
<organism evidence="8">
    <name type="scientific">Paulinella chromatophora</name>
    <dbReference type="NCBI Taxonomy" id="39717"/>
    <lineage>
        <taxon>Eukaryota</taxon>
        <taxon>Sar</taxon>
        <taxon>Rhizaria</taxon>
        <taxon>Cercozoa</taxon>
        <taxon>Imbricatea</taxon>
        <taxon>Silicofilosea</taxon>
        <taxon>Euglyphida</taxon>
        <taxon>Paulinellidae</taxon>
        <taxon>Paulinella</taxon>
    </lineage>
</organism>
<feature type="transmembrane region" description="Helical" evidence="7">
    <location>
        <begin position="158"/>
        <end position="176"/>
    </location>
</feature>
<dbReference type="Pfam" id="PF10555">
    <property type="entry name" value="MraY_sig1"/>
    <property type="match status" value="1"/>
</dbReference>
<dbReference type="InterPro" id="IPR003524">
    <property type="entry name" value="PNAcMuramoyl-5peptid_Trfase"/>
</dbReference>